<accession>A0A562UXI7</accession>
<evidence type="ECO:0000256" key="1">
    <source>
        <dbReference type="ARBA" id="ARBA00022448"/>
    </source>
</evidence>
<evidence type="ECO:0000313" key="8">
    <source>
        <dbReference type="Proteomes" id="UP000320547"/>
    </source>
</evidence>
<comment type="function">
    <text evidence="5">Part of the ABC transporter complex HmuTUV involved in hemin import. Responsible for energy coupling to the transport system.</text>
</comment>
<dbReference type="AlphaFoldDB" id="A0A562UXI7"/>
<dbReference type="OrthoDB" id="9810077at2"/>
<dbReference type="Proteomes" id="UP000320547">
    <property type="component" value="Unassembled WGS sequence"/>
</dbReference>
<evidence type="ECO:0000256" key="5">
    <source>
        <dbReference type="ARBA" id="ARBA00037066"/>
    </source>
</evidence>
<gene>
    <name evidence="7" type="ORF">JN10_2003</name>
</gene>
<evidence type="ECO:0000313" key="7">
    <source>
        <dbReference type="EMBL" id="TWJ10339.1"/>
    </source>
</evidence>
<dbReference type="STRING" id="476157.GCA_001663155_01352"/>
<evidence type="ECO:0000256" key="2">
    <source>
        <dbReference type="ARBA" id="ARBA00022741"/>
    </source>
</evidence>
<dbReference type="InterPro" id="IPR003593">
    <property type="entry name" value="AAA+_ATPase"/>
</dbReference>
<name>A0A562UXI7_9SPHN</name>
<comment type="caution">
    <text evidence="7">The sequence shown here is derived from an EMBL/GenBank/DDBJ whole genome shotgun (WGS) entry which is preliminary data.</text>
</comment>
<keyword evidence="2" id="KW-0547">Nucleotide-binding</keyword>
<keyword evidence="3 7" id="KW-0067">ATP-binding</keyword>
<dbReference type="InterPro" id="IPR003439">
    <property type="entry name" value="ABC_transporter-like_ATP-bd"/>
</dbReference>
<dbReference type="PROSITE" id="PS50893">
    <property type="entry name" value="ABC_TRANSPORTER_2"/>
    <property type="match status" value="1"/>
</dbReference>
<dbReference type="SMART" id="SM00382">
    <property type="entry name" value="AAA"/>
    <property type="match status" value="1"/>
</dbReference>
<dbReference type="PROSITE" id="PS00211">
    <property type="entry name" value="ABC_TRANSPORTER_1"/>
    <property type="match status" value="1"/>
</dbReference>
<dbReference type="Pfam" id="PF00005">
    <property type="entry name" value="ABC_tran"/>
    <property type="match status" value="1"/>
</dbReference>
<organism evidence="7 8">
    <name type="scientific">Altererythrobacter ishigakiensis</name>
    <dbReference type="NCBI Taxonomy" id="476157"/>
    <lineage>
        <taxon>Bacteria</taxon>
        <taxon>Pseudomonadati</taxon>
        <taxon>Pseudomonadota</taxon>
        <taxon>Alphaproteobacteria</taxon>
        <taxon>Sphingomonadales</taxon>
        <taxon>Erythrobacteraceae</taxon>
        <taxon>Altererythrobacter</taxon>
    </lineage>
</organism>
<keyword evidence="1" id="KW-0813">Transport</keyword>
<dbReference type="PANTHER" id="PTHR42794">
    <property type="entry name" value="HEMIN IMPORT ATP-BINDING PROTEIN HMUV"/>
    <property type="match status" value="1"/>
</dbReference>
<evidence type="ECO:0000259" key="6">
    <source>
        <dbReference type="PROSITE" id="PS50893"/>
    </source>
</evidence>
<evidence type="ECO:0000256" key="3">
    <source>
        <dbReference type="ARBA" id="ARBA00022840"/>
    </source>
</evidence>
<evidence type="ECO:0000256" key="4">
    <source>
        <dbReference type="ARBA" id="ARBA00022967"/>
    </source>
</evidence>
<dbReference type="GO" id="GO:0016887">
    <property type="term" value="F:ATP hydrolysis activity"/>
    <property type="evidence" value="ECO:0007669"/>
    <property type="project" value="InterPro"/>
</dbReference>
<sequence length="249" mass="26597">MILVAENVSLMRGGNLVLERVSAALETGQITAICGPNGAGKSSLLMALAGLIKPSDGMVVLDSQRLEIYTPQERAQRIGYLPQEAEVAWDVAVENLVRLGRMPYRDRGDHAVEAAIAALDLEALRLRPASQLSGGEKARALLARVLAGEPRWILADEPLAALDLAHQQTLLRHLRKAAEGGAGVVIVVHDLATAMNHADRVIVLGQDEDSGCVAADGAPEEALSIENIKRVWGVDARWIGESESMALIL</sequence>
<feature type="domain" description="ABC transporter" evidence="6">
    <location>
        <begin position="3"/>
        <end position="231"/>
    </location>
</feature>
<proteinExistence type="predicted"/>
<dbReference type="Gene3D" id="3.40.50.300">
    <property type="entry name" value="P-loop containing nucleotide triphosphate hydrolases"/>
    <property type="match status" value="1"/>
</dbReference>
<dbReference type="EMBL" id="VLLK01000001">
    <property type="protein sequence ID" value="TWJ10339.1"/>
    <property type="molecule type" value="Genomic_DNA"/>
</dbReference>
<dbReference type="RefSeq" id="WP_067598974.1">
    <property type="nucleotide sequence ID" value="NZ_CP015963.1"/>
</dbReference>
<dbReference type="InterPro" id="IPR017871">
    <property type="entry name" value="ABC_transporter-like_CS"/>
</dbReference>
<reference evidence="7 8" key="1">
    <citation type="submission" date="2019-07" db="EMBL/GenBank/DDBJ databases">
        <title>Genomic Encyclopedia of Archaeal and Bacterial Type Strains, Phase II (KMG-II): from individual species to whole genera.</title>
        <authorList>
            <person name="Goeker M."/>
        </authorList>
    </citation>
    <scope>NUCLEOTIDE SEQUENCE [LARGE SCALE GENOMIC DNA]</scope>
    <source>
        <strain evidence="7 8">ATCC BAA-2084</strain>
    </source>
</reference>
<dbReference type="GO" id="GO:0005524">
    <property type="term" value="F:ATP binding"/>
    <property type="evidence" value="ECO:0007669"/>
    <property type="project" value="UniProtKB-KW"/>
</dbReference>
<keyword evidence="8" id="KW-1185">Reference proteome</keyword>
<keyword evidence="4" id="KW-1278">Translocase</keyword>
<dbReference type="PANTHER" id="PTHR42794:SF1">
    <property type="entry name" value="HEMIN IMPORT ATP-BINDING PROTEIN HMUV"/>
    <property type="match status" value="1"/>
</dbReference>
<protein>
    <submittedName>
        <fullName evidence="7">Iron complex transport system ATP-binding protein</fullName>
    </submittedName>
</protein>
<dbReference type="SUPFAM" id="SSF52540">
    <property type="entry name" value="P-loop containing nucleoside triphosphate hydrolases"/>
    <property type="match status" value="1"/>
</dbReference>
<dbReference type="InterPro" id="IPR027417">
    <property type="entry name" value="P-loop_NTPase"/>
</dbReference>